<dbReference type="AlphaFoldDB" id="A0A5C5A5M6"/>
<evidence type="ECO:0000313" key="1">
    <source>
        <dbReference type="EMBL" id="TNP15111.1"/>
    </source>
</evidence>
<gene>
    <name evidence="1" type="ORF">FHY71_09835</name>
</gene>
<proteinExistence type="predicted"/>
<evidence type="ECO:0000313" key="2">
    <source>
        <dbReference type="Proteomes" id="UP000312495"/>
    </source>
</evidence>
<reference evidence="1 2" key="1">
    <citation type="submission" date="2019-06" db="EMBL/GenBank/DDBJ databases">
        <title>Biocontrol Bacillus strains from Vietnam.</title>
        <authorList>
            <person name="Borriss R."/>
            <person name="Lasch P."/>
            <person name="Thanh Tam L.T."/>
            <person name="Luong P.T."/>
            <person name="Phuong Thao L.T."/>
            <person name="Kim Chung L.T."/>
        </authorList>
    </citation>
    <scope>NUCLEOTIDE SEQUENCE [LARGE SCALE GENOMIC DNA]</scope>
    <source>
        <strain evidence="1 2">SN1</strain>
    </source>
</reference>
<organism evidence="1 2">
    <name type="scientific">Bacillus tropicus</name>
    <dbReference type="NCBI Taxonomy" id="2026188"/>
    <lineage>
        <taxon>Bacteria</taxon>
        <taxon>Bacillati</taxon>
        <taxon>Bacillota</taxon>
        <taxon>Bacilli</taxon>
        <taxon>Bacillales</taxon>
        <taxon>Bacillaceae</taxon>
        <taxon>Bacillus</taxon>
        <taxon>Bacillus cereus group</taxon>
    </lineage>
</organism>
<protein>
    <submittedName>
        <fullName evidence="1">Uncharacterized protein</fullName>
    </submittedName>
</protein>
<name>A0A5C5A5M6_9BACI</name>
<comment type="caution">
    <text evidence="1">The sequence shown here is derived from an EMBL/GenBank/DDBJ whole genome shotgun (WGS) entry which is preliminary data.</text>
</comment>
<dbReference type="EMBL" id="VEPV01000003">
    <property type="protein sequence ID" value="TNP15111.1"/>
    <property type="molecule type" value="Genomic_DNA"/>
</dbReference>
<accession>A0A5C5A5M6</accession>
<sequence>MFGCCEKKPTKKALLSQKTGTKGFGSAVPPKLATEVAHLYNTEMKYLDTVLLVTAKFPAKSTFLSRISVSNSRRFFIIGFVSGSHHP</sequence>
<dbReference type="Proteomes" id="UP000312495">
    <property type="component" value="Unassembled WGS sequence"/>
</dbReference>